<dbReference type="AlphaFoldDB" id="G5KDA1"/>
<dbReference type="SMART" id="SM01208">
    <property type="entry name" value="G5"/>
    <property type="match status" value="1"/>
</dbReference>
<dbReference type="Gene3D" id="2.20.230.10">
    <property type="entry name" value="Resuscitation-promoting factor rpfb"/>
    <property type="match status" value="1"/>
</dbReference>
<comment type="caution">
    <text evidence="5">The sequence shown here is derived from an EMBL/GenBank/DDBJ whole genome shotgun (WGS) entry which is preliminary data.</text>
</comment>
<evidence type="ECO:0000256" key="1">
    <source>
        <dbReference type="ARBA" id="ARBA00022729"/>
    </source>
</evidence>
<evidence type="ECO:0000256" key="2">
    <source>
        <dbReference type="SAM" id="MobiDB-lite"/>
    </source>
</evidence>
<gene>
    <name evidence="5" type="ORF">STRUR_1844</name>
</gene>
<feature type="compositionally biased region" description="Polar residues" evidence="2">
    <location>
        <begin position="53"/>
        <end position="62"/>
    </location>
</feature>
<reference evidence="5 6" key="1">
    <citation type="journal article" date="2014" name="Int. J. Syst. Evol. Microbiol.">
        <title>Phylogenomics and the dynamic genome evolution of the genus Streptococcus.</title>
        <authorList>
            <consortium name="The Broad Institute Genome Sequencing Platform"/>
            <person name="Richards V.P."/>
            <person name="Palmer S.R."/>
            <person name="Pavinski Bitar P.D."/>
            <person name="Qin X."/>
            <person name="Weinstock G.M."/>
            <person name="Highlander S.K."/>
            <person name="Town C.D."/>
            <person name="Burne R.A."/>
            <person name="Stanhope M.J."/>
        </authorList>
    </citation>
    <scope>NUCLEOTIDE SEQUENCE [LARGE SCALE GENOMIC DNA]</scope>
    <source>
        <strain evidence="5 6">2285-97</strain>
    </source>
</reference>
<feature type="region of interest" description="Disordered" evidence="2">
    <location>
        <begin position="44"/>
        <end position="83"/>
    </location>
</feature>
<name>G5KDA1_9STRE</name>
<dbReference type="InterPro" id="IPR011098">
    <property type="entry name" value="G5_dom"/>
</dbReference>
<keyword evidence="1" id="KW-0732">Signal</keyword>
<evidence type="ECO:0000313" key="6">
    <source>
        <dbReference type="Proteomes" id="UP000005388"/>
    </source>
</evidence>
<feature type="region of interest" description="Disordered" evidence="2">
    <location>
        <begin position="162"/>
        <end position="259"/>
    </location>
</feature>
<proteinExistence type="predicted"/>
<keyword evidence="3" id="KW-0812">Transmembrane</keyword>
<feature type="compositionally biased region" description="Low complexity" evidence="2">
    <location>
        <begin position="187"/>
        <end position="212"/>
    </location>
</feature>
<dbReference type="STRING" id="764291.STRUR_1844"/>
<organism evidence="5 6">
    <name type="scientific">Streptococcus urinalis 2285-97</name>
    <dbReference type="NCBI Taxonomy" id="764291"/>
    <lineage>
        <taxon>Bacteria</taxon>
        <taxon>Bacillati</taxon>
        <taxon>Bacillota</taxon>
        <taxon>Bacilli</taxon>
        <taxon>Lactobacillales</taxon>
        <taxon>Streptococcaceae</taxon>
        <taxon>Streptococcus</taxon>
    </lineage>
</organism>
<feature type="compositionally biased region" description="Basic and acidic residues" evidence="2">
    <location>
        <begin position="213"/>
        <end position="229"/>
    </location>
</feature>
<dbReference type="Pfam" id="PF07501">
    <property type="entry name" value="G5"/>
    <property type="match status" value="1"/>
</dbReference>
<feature type="compositionally biased region" description="Polar residues" evidence="2">
    <location>
        <begin position="70"/>
        <end position="83"/>
    </location>
</feature>
<dbReference type="EMBL" id="AEUZ02000001">
    <property type="protein sequence ID" value="EHJ56786.1"/>
    <property type="molecule type" value="Genomic_DNA"/>
</dbReference>
<dbReference type="RefSeq" id="WP_006739529.1">
    <property type="nucleotide sequence ID" value="NZ_AEUZ02000001.1"/>
</dbReference>
<protein>
    <submittedName>
        <fullName evidence="5">G5 domain protein</fullName>
    </submittedName>
</protein>
<keyword evidence="6" id="KW-1185">Reference proteome</keyword>
<evidence type="ECO:0000313" key="5">
    <source>
        <dbReference type="EMBL" id="EHJ56786.1"/>
    </source>
</evidence>
<evidence type="ECO:0000259" key="4">
    <source>
        <dbReference type="SMART" id="SM01208"/>
    </source>
</evidence>
<sequence length="286" mass="31577">MLKKCYILLISFVFSISVSRILQSDQIDSSQTNPLTLNDQTETVVAEDKSSDQTDNSNVSEDPTNKERTLTSTSYETDSETGNQVKVETYSDGYMVKTEETPIPYQTTYITDANIEDGVEKVQVPGQNGVRYQIRTSTDNFVTWTQSFETKEPTTEIIRVGTKVAQASDSQDNTNTSSSSKTEDSKTSSTTKKNNSKTIVENNDSQSSSDSSKSNETKTKKNSKKEAKNQNKTAKSKKKSKKSKKKLKDLPGTGDETENKAILSGLLLVTLGAVSLISYTTKKMNK</sequence>
<keyword evidence="3" id="KW-0472">Membrane</keyword>
<feature type="compositionally biased region" description="Basic residues" evidence="2">
    <location>
        <begin position="234"/>
        <end position="247"/>
    </location>
</feature>
<accession>G5KDA1</accession>
<feature type="compositionally biased region" description="Low complexity" evidence="2">
    <location>
        <begin position="168"/>
        <end position="180"/>
    </location>
</feature>
<keyword evidence="3" id="KW-1133">Transmembrane helix</keyword>
<feature type="transmembrane region" description="Helical" evidence="3">
    <location>
        <begin position="261"/>
        <end position="280"/>
    </location>
</feature>
<dbReference type="Proteomes" id="UP000005388">
    <property type="component" value="Unassembled WGS sequence"/>
</dbReference>
<evidence type="ECO:0000256" key="3">
    <source>
        <dbReference type="SAM" id="Phobius"/>
    </source>
</evidence>
<feature type="domain" description="G5" evidence="4">
    <location>
        <begin position="91"/>
        <end position="164"/>
    </location>
</feature>